<dbReference type="Proteomes" id="UP000004198">
    <property type="component" value="Unassembled WGS sequence"/>
</dbReference>
<sequence length="161" mass="17973">MMSKVVERFIKYVKYDTRPDEDSITHPTTSGQLELGKELVKELEEIGMEDICLDENGYIMATLPANIDKEVPVVGFIAHMDTSPQVSGTNVKPKFVENYNGEYIILNEEKNIILSPKDFPELKNYIGKTLITSDGTTLLGADDKSGIAEIITAMDFLIKKP</sequence>
<protein>
    <submittedName>
        <fullName evidence="4">Tripeptide aminopeptidase</fullName>
        <ecNumber evidence="4">3.4.11.4</ecNumber>
    </submittedName>
</protein>
<evidence type="ECO:0000256" key="2">
    <source>
        <dbReference type="ARBA" id="ARBA00022723"/>
    </source>
</evidence>
<dbReference type="EMBL" id="ACVI01000002">
    <property type="protein sequence ID" value="EET89405.1"/>
    <property type="molecule type" value="Genomic_DNA"/>
</dbReference>
<keyword evidence="4" id="KW-0645">Protease</keyword>
<dbReference type="GO" id="GO:0005829">
    <property type="term" value="C:cytosol"/>
    <property type="evidence" value="ECO:0007669"/>
    <property type="project" value="TreeGrafter"/>
</dbReference>
<evidence type="ECO:0000256" key="3">
    <source>
        <dbReference type="ARBA" id="ARBA00022801"/>
    </source>
</evidence>
<dbReference type="EC" id="3.4.11.4" evidence="4"/>
<dbReference type="GO" id="GO:0046872">
    <property type="term" value="F:metal ion binding"/>
    <property type="evidence" value="ECO:0007669"/>
    <property type="project" value="UniProtKB-KW"/>
</dbReference>
<keyword evidence="2" id="KW-0479">Metal-binding</keyword>
<dbReference type="PROSITE" id="PS00758">
    <property type="entry name" value="ARGE_DAPE_CPG2_1"/>
    <property type="match status" value="1"/>
</dbReference>
<accession>C6PN72</accession>
<dbReference type="GO" id="GO:0045148">
    <property type="term" value="F:tripeptide aminopeptidase activity"/>
    <property type="evidence" value="ECO:0007669"/>
    <property type="project" value="UniProtKB-EC"/>
</dbReference>
<evidence type="ECO:0000313" key="4">
    <source>
        <dbReference type="EMBL" id="EET89405.1"/>
    </source>
</evidence>
<comment type="caution">
    <text evidence="4">The sequence shown here is derived from an EMBL/GenBank/DDBJ whole genome shotgun (WGS) entry which is preliminary data.</text>
</comment>
<dbReference type="AlphaFoldDB" id="C6PN72"/>
<evidence type="ECO:0000313" key="5">
    <source>
        <dbReference type="Proteomes" id="UP000004198"/>
    </source>
</evidence>
<evidence type="ECO:0000256" key="1">
    <source>
        <dbReference type="ARBA" id="ARBA00001947"/>
    </source>
</evidence>
<dbReference type="Gene3D" id="3.40.630.10">
    <property type="entry name" value="Zn peptidases"/>
    <property type="match status" value="1"/>
</dbReference>
<proteinExistence type="predicted"/>
<dbReference type="MEROPS" id="M20.003"/>
<dbReference type="PANTHER" id="PTHR42994">
    <property type="entry name" value="PEPTIDASE T"/>
    <property type="match status" value="1"/>
</dbReference>
<keyword evidence="3 4" id="KW-0378">Hydrolase</keyword>
<dbReference type="PANTHER" id="PTHR42994:SF1">
    <property type="entry name" value="PEPTIDASE T"/>
    <property type="match status" value="1"/>
</dbReference>
<gene>
    <name evidence="4" type="ORF">CcarbDRAFT_0239</name>
</gene>
<dbReference type="InterPro" id="IPR001261">
    <property type="entry name" value="ArgE/DapE_CS"/>
</dbReference>
<name>C6PN72_9CLOT</name>
<reference evidence="4 5" key="1">
    <citation type="submission" date="2009-06" db="EMBL/GenBank/DDBJ databases">
        <title>The draft genome of Clostridium carboxidivorans P7.</title>
        <authorList>
            <consortium name="US DOE Joint Genome Institute (JGI-PGF)"/>
            <person name="Lucas S."/>
            <person name="Copeland A."/>
            <person name="Lapidus A."/>
            <person name="Glavina del Rio T."/>
            <person name="Tice H."/>
            <person name="Bruce D."/>
            <person name="Goodwin L."/>
            <person name="Pitluck S."/>
            <person name="Larimer F."/>
            <person name="Land M.L."/>
            <person name="Hauser L."/>
            <person name="Hemme C.L."/>
        </authorList>
    </citation>
    <scope>NUCLEOTIDE SEQUENCE [LARGE SCALE GENOMIC DNA]</scope>
    <source>
        <strain evidence="4 5">P7</strain>
    </source>
</reference>
<comment type="cofactor">
    <cofactor evidence="1">
        <name>Zn(2+)</name>
        <dbReference type="ChEBI" id="CHEBI:29105"/>
    </cofactor>
</comment>
<keyword evidence="4" id="KW-0031">Aminopeptidase</keyword>
<dbReference type="eggNOG" id="COG2195">
    <property type="taxonomic scope" value="Bacteria"/>
</dbReference>
<keyword evidence="5" id="KW-1185">Reference proteome</keyword>
<organism evidence="4 5">
    <name type="scientific">Clostridium carboxidivorans P7</name>
    <dbReference type="NCBI Taxonomy" id="536227"/>
    <lineage>
        <taxon>Bacteria</taxon>
        <taxon>Bacillati</taxon>
        <taxon>Bacillota</taxon>
        <taxon>Clostridia</taxon>
        <taxon>Eubacteriales</taxon>
        <taxon>Clostridiaceae</taxon>
        <taxon>Clostridium</taxon>
    </lineage>
</organism>
<dbReference type="SUPFAM" id="SSF53187">
    <property type="entry name" value="Zn-dependent exopeptidases"/>
    <property type="match status" value="1"/>
</dbReference>